<keyword evidence="3" id="KW-1185">Reference proteome</keyword>
<reference evidence="2" key="1">
    <citation type="submission" date="2021-06" db="EMBL/GenBank/DDBJ databases">
        <authorList>
            <person name="Kallberg Y."/>
            <person name="Tangrot J."/>
            <person name="Rosling A."/>
        </authorList>
    </citation>
    <scope>NUCLEOTIDE SEQUENCE</scope>
    <source>
        <strain evidence="2">FL966</strain>
    </source>
</reference>
<evidence type="ECO:0000313" key="3">
    <source>
        <dbReference type="Proteomes" id="UP000789759"/>
    </source>
</evidence>
<feature type="non-terminal residue" evidence="2">
    <location>
        <position position="1"/>
    </location>
</feature>
<dbReference type="OrthoDB" id="430364at2759"/>
<proteinExistence type="predicted"/>
<feature type="region of interest" description="Disordered" evidence="1">
    <location>
        <begin position="1"/>
        <end position="38"/>
    </location>
</feature>
<feature type="compositionally biased region" description="Polar residues" evidence="1">
    <location>
        <begin position="1"/>
        <end position="16"/>
    </location>
</feature>
<feature type="non-terminal residue" evidence="2">
    <location>
        <position position="136"/>
    </location>
</feature>
<dbReference type="InterPro" id="IPR011993">
    <property type="entry name" value="PH-like_dom_sf"/>
</dbReference>
<sequence length="136" mass="15788">YAQVNGQAMHGSPTQHHQMRLFSSKERRKSTRSKNDPYWLCKLQKSPTEFKPKFKENPYSYVGTLPALDITNLHRVFSTSNTIRITGINNRHKSHMSVDGKRKSSFIRHWKIYGLILSGSQLMIFKDEAGFNSQMK</sequence>
<organism evidence="2 3">
    <name type="scientific">Cetraspora pellucida</name>
    <dbReference type="NCBI Taxonomy" id="1433469"/>
    <lineage>
        <taxon>Eukaryota</taxon>
        <taxon>Fungi</taxon>
        <taxon>Fungi incertae sedis</taxon>
        <taxon>Mucoromycota</taxon>
        <taxon>Glomeromycotina</taxon>
        <taxon>Glomeromycetes</taxon>
        <taxon>Diversisporales</taxon>
        <taxon>Gigasporaceae</taxon>
        <taxon>Cetraspora</taxon>
    </lineage>
</organism>
<accession>A0A9N9PLM6</accession>
<evidence type="ECO:0000256" key="1">
    <source>
        <dbReference type="SAM" id="MobiDB-lite"/>
    </source>
</evidence>
<gene>
    <name evidence="2" type="ORF">CPELLU_LOCUS21316</name>
</gene>
<evidence type="ECO:0000313" key="2">
    <source>
        <dbReference type="EMBL" id="CAG8835919.1"/>
    </source>
</evidence>
<comment type="caution">
    <text evidence="2">The sequence shown here is derived from an EMBL/GenBank/DDBJ whole genome shotgun (WGS) entry which is preliminary data.</text>
</comment>
<protein>
    <submittedName>
        <fullName evidence="2">2977_t:CDS:1</fullName>
    </submittedName>
</protein>
<dbReference type="EMBL" id="CAJVQA010077231">
    <property type="protein sequence ID" value="CAG8835919.1"/>
    <property type="molecule type" value="Genomic_DNA"/>
</dbReference>
<dbReference type="AlphaFoldDB" id="A0A9N9PLM6"/>
<name>A0A9N9PLM6_9GLOM</name>
<dbReference type="Gene3D" id="2.30.29.30">
    <property type="entry name" value="Pleckstrin-homology domain (PH domain)/Phosphotyrosine-binding domain (PTB)"/>
    <property type="match status" value="1"/>
</dbReference>
<dbReference type="Proteomes" id="UP000789759">
    <property type="component" value="Unassembled WGS sequence"/>
</dbReference>